<reference evidence="2 3" key="1">
    <citation type="submission" date="2024-07" db="EMBL/GenBank/DDBJ databases">
        <authorList>
            <person name="Tripathy S."/>
        </authorList>
    </citation>
    <scope>NUCLEOTIDE SEQUENCE [LARGE SCALE GENOMIC DNA]</scope>
    <source>
        <strain evidence="2 3">VB-61278_2</strain>
    </source>
</reference>
<dbReference type="Proteomes" id="UP001628874">
    <property type="component" value="Unassembled WGS sequence"/>
</dbReference>
<keyword evidence="3" id="KW-1185">Reference proteome</keyword>
<dbReference type="EMBL" id="JBFQGM010000021">
    <property type="protein sequence ID" value="MFL9466074.1"/>
    <property type="molecule type" value="Genomic_DNA"/>
</dbReference>
<name>A0ABW8WZ40_9CYAN</name>
<accession>A0ABW8WZ40</accession>
<comment type="caution">
    <text evidence="2">The sequence shown here is derived from an EMBL/GenBank/DDBJ whole genome shotgun (WGS) entry which is preliminary data.</text>
</comment>
<protein>
    <submittedName>
        <fullName evidence="2">Alpha/beta hydrolase</fullName>
    </submittedName>
</protein>
<keyword evidence="2" id="KW-0378">Hydrolase</keyword>
<evidence type="ECO:0000313" key="2">
    <source>
        <dbReference type="EMBL" id="MFL9466074.1"/>
    </source>
</evidence>
<evidence type="ECO:0000313" key="3">
    <source>
        <dbReference type="Proteomes" id="UP001628874"/>
    </source>
</evidence>
<evidence type="ECO:0000259" key="1">
    <source>
        <dbReference type="Pfam" id="PF07176"/>
    </source>
</evidence>
<dbReference type="RefSeq" id="WP_237265955.1">
    <property type="nucleotide sequence ID" value="NZ_JBFQGM010000021.1"/>
</dbReference>
<proteinExistence type="predicted"/>
<sequence length="152" mass="16575">MLLSSTLASSGQDPQKVRKYLTEPVKVNLLILDKILNSRVGNAVLDQISQVIYTPSSKANRQALRSALILSASNDKKITLIEIIQNYPTSEVEVDGDKLGTACASRSPCTCPSSTSNFTGKSPRFSQVLTGKPSVLTSYQIAMNKKLIYECY</sequence>
<organism evidence="2 3">
    <name type="scientific">Scytonema tolypothrichoides VB-61278_2</name>
    <dbReference type="NCBI Taxonomy" id="3232314"/>
    <lineage>
        <taxon>Bacteria</taxon>
        <taxon>Bacillati</taxon>
        <taxon>Cyanobacteriota</taxon>
        <taxon>Cyanophyceae</taxon>
        <taxon>Nostocales</taxon>
        <taxon>Scytonemataceae</taxon>
        <taxon>Scytonema</taxon>
    </lineage>
</organism>
<dbReference type="InterPro" id="IPR010802">
    <property type="entry name" value="DUF1400"/>
</dbReference>
<gene>
    <name evidence="2" type="ORF">AB0759_36400</name>
</gene>
<dbReference type="GO" id="GO:0016787">
    <property type="term" value="F:hydrolase activity"/>
    <property type="evidence" value="ECO:0007669"/>
    <property type="project" value="UniProtKB-KW"/>
</dbReference>
<dbReference type="Pfam" id="PF07176">
    <property type="entry name" value="DUF1400"/>
    <property type="match status" value="1"/>
</dbReference>
<feature type="domain" description="DUF1400" evidence="1">
    <location>
        <begin position="9"/>
        <end position="95"/>
    </location>
</feature>